<dbReference type="InterPro" id="IPR018062">
    <property type="entry name" value="HTH_AraC-typ_CS"/>
</dbReference>
<dbReference type="PROSITE" id="PS00041">
    <property type="entry name" value="HTH_ARAC_FAMILY_1"/>
    <property type="match status" value="1"/>
</dbReference>
<accession>Q7MBU2</accession>
<dbReference type="PANTHER" id="PTHR46796:SF10">
    <property type="entry name" value="TRANSCRIPTIONAL ACTIVATOR FEAR"/>
    <property type="match status" value="1"/>
</dbReference>
<feature type="domain" description="HTH araC/xylS-type" evidence="5">
    <location>
        <begin position="206"/>
        <end position="304"/>
    </location>
</feature>
<name>Q7MBU2_VIBVY</name>
<dbReference type="PANTHER" id="PTHR46796">
    <property type="entry name" value="HTH-TYPE TRANSCRIPTIONAL ACTIVATOR RHAS-RELATED"/>
    <property type="match status" value="1"/>
</dbReference>
<dbReference type="SUPFAM" id="SSF46689">
    <property type="entry name" value="Homeodomain-like"/>
    <property type="match status" value="2"/>
</dbReference>
<dbReference type="Proteomes" id="UP000002675">
    <property type="component" value="Chromosome II"/>
</dbReference>
<sequence length="308" mass="34312">MIKGNAIKIFAPLLGLTCMRVEVRYHSSVLVLLCIPMNESTKPQPEIIANIKLPKPAELVTLPSYMDCHDHHYTQIVIGLKGQAEFEVRGQGNLVGPGQGCIVTACSDHAFGGVIGQSDILVLNMPVPNDDDPLLLQKINQIEKSHLYFQLDAQIQKLIQMLVHEMQSNPEDLLLSRACNDTVMALMQRHMSAFETPRKESRFDLDAIDRYIETHLSHKISVAQLAGSVFLGESQFHSLFKEQMGITPHQYVLGKRIDMAKDLIEKGTLSLGQIAELTGFSGQSTFTHSFTRLQGVSPSQYKKQFGVK</sequence>
<dbReference type="KEGG" id="vvy:VVA1645"/>
<evidence type="ECO:0000313" key="7">
    <source>
        <dbReference type="Proteomes" id="UP000002675"/>
    </source>
</evidence>
<dbReference type="InterPro" id="IPR009057">
    <property type="entry name" value="Homeodomain-like_sf"/>
</dbReference>
<dbReference type="InterPro" id="IPR050204">
    <property type="entry name" value="AraC_XylS_family_regulators"/>
</dbReference>
<keyword evidence="4" id="KW-0804">Transcription</keyword>
<dbReference type="AlphaFoldDB" id="Q7MBU2"/>
<keyword evidence="1" id="KW-0805">Transcription regulation</keyword>
<dbReference type="Pfam" id="PF12833">
    <property type="entry name" value="HTH_18"/>
    <property type="match status" value="1"/>
</dbReference>
<evidence type="ECO:0000256" key="4">
    <source>
        <dbReference type="ARBA" id="ARBA00023163"/>
    </source>
</evidence>
<dbReference type="SUPFAM" id="SSF51215">
    <property type="entry name" value="Regulatory protein AraC"/>
    <property type="match status" value="1"/>
</dbReference>
<gene>
    <name evidence="6" type="ordered locus">VVA1645</name>
</gene>
<dbReference type="InterPro" id="IPR037923">
    <property type="entry name" value="HTH-like"/>
</dbReference>
<dbReference type="GO" id="GO:0003700">
    <property type="term" value="F:DNA-binding transcription factor activity"/>
    <property type="evidence" value="ECO:0007669"/>
    <property type="project" value="InterPro"/>
</dbReference>
<organism evidence="6 7">
    <name type="scientific">Vibrio vulnificus (strain YJ016)</name>
    <dbReference type="NCBI Taxonomy" id="196600"/>
    <lineage>
        <taxon>Bacteria</taxon>
        <taxon>Pseudomonadati</taxon>
        <taxon>Pseudomonadota</taxon>
        <taxon>Gammaproteobacteria</taxon>
        <taxon>Vibrionales</taxon>
        <taxon>Vibrionaceae</taxon>
        <taxon>Vibrio</taxon>
    </lineage>
</organism>
<keyword evidence="2 6" id="KW-0238">DNA-binding</keyword>
<keyword evidence="3" id="KW-0010">Activator</keyword>
<evidence type="ECO:0000259" key="5">
    <source>
        <dbReference type="PROSITE" id="PS01124"/>
    </source>
</evidence>
<evidence type="ECO:0000256" key="2">
    <source>
        <dbReference type="ARBA" id="ARBA00023125"/>
    </source>
</evidence>
<evidence type="ECO:0000256" key="3">
    <source>
        <dbReference type="ARBA" id="ARBA00023159"/>
    </source>
</evidence>
<dbReference type="STRING" id="672.VV93_v1c45090"/>
<reference evidence="6 7" key="1">
    <citation type="journal article" date="2003" name="Genome Res.">
        <title>Comparative genome analysis of Vibrio vulnificus, a marine pathogen.</title>
        <authorList>
            <person name="Chen C.Y."/>
            <person name="Wu K.M."/>
            <person name="Chang Y.C."/>
            <person name="Chang C.H."/>
            <person name="Tsai H.C."/>
            <person name="Liao T.L."/>
            <person name="Liu Y.M."/>
            <person name="Chen H.J."/>
            <person name="Shen A.B."/>
            <person name="Li J.C."/>
            <person name="Su T.L."/>
            <person name="Shao C.P."/>
            <person name="Lee C.T."/>
            <person name="Hor L.I."/>
            <person name="Tsai S.F."/>
        </authorList>
    </citation>
    <scope>NUCLEOTIDE SEQUENCE [LARGE SCALE GENOMIC DNA]</scope>
    <source>
        <strain evidence="6 7">YJ016</strain>
    </source>
</reference>
<dbReference type="SMART" id="SM00342">
    <property type="entry name" value="HTH_ARAC"/>
    <property type="match status" value="1"/>
</dbReference>
<evidence type="ECO:0000256" key="1">
    <source>
        <dbReference type="ARBA" id="ARBA00023015"/>
    </source>
</evidence>
<dbReference type="InterPro" id="IPR018060">
    <property type="entry name" value="HTH_AraC"/>
</dbReference>
<evidence type="ECO:0000313" key="6">
    <source>
        <dbReference type="EMBL" id="BAC97671.1"/>
    </source>
</evidence>
<protein>
    <submittedName>
        <fullName evidence="6">AraC-type DNA-binding domain-containing protein</fullName>
    </submittedName>
</protein>
<dbReference type="eggNOG" id="COG2207">
    <property type="taxonomic scope" value="Bacteria"/>
</dbReference>
<dbReference type="HOGENOM" id="CLU_000445_88_15_6"/>
<dbReference type="GO" id="GO:0043565">
    <property type="term" value="F:sequence-specific DNA binding"/>
    <property type="evidence" value="ECO:0007669"/>
    <property type="project" value="InterPro"/>
</dbReference>
<dbReference type="Gene3D" id="1.10.10.60">
    <property type="entry name" value="Homeodomain-like"/>
    <property type="match status" value="2"/>
</dbReference>
<dbReference type="EMBL" id="BA000038">
    <property type="protein sequence ID" value="BAC97671.1"/>
    <property type="molecule type" value="Genomic_DNA"/>
</dbReference>
<proteinExistence type="predicted"/>
<dbReference type="PROSITE" id="PS01124">
    <property type="entry name" value="HTH_ARAC_FAMILY_2"/>
    <property type="match status" value="1"/>
</dbReference>